<evidence type="ECO:0000313" key="8">
    <source>
        <dbReference type="Proteomes" id="UP000518752"/>
    </source>
</evidence>
<proteinExistence type="inferred from homology"/>
<dbReference type="PANTHER" id="PTHR47966">
    <property type="entry name" value="BETA-SITE APP-CLEAVING ENZYME, ISOFORM A-RELATED"/>
    <property type="match status" value="1"/>
</dbReference>
<sequence>MFSVTSLLAFVILASRTSGNPVVVIDRSPILSLPLSRINNFTSGHDILAHDLARARHFKDLAKARATGQPLKRQSEPVINTVVQYIASVGVGASNSQYQLVVDTGSSNTWVGAGQVFTPSSTSTNTGEEVGNVYGSGVFVGFEWIDRVSLTSNLVIEQQSIGVAEEFLGFAGVDGILGIGPVLLTEGTIEDGSTIPTVTDNLFSQGTIAENVVSVYFQPPTSEEDSNGELFFGGTDSSKFTGEITFVPKVTNWWGISESVTYGSTSIVNNAQGIVDTGTTLILLNTNSFNAYIEATGAVFDSTTGLYRITLAQFENLQNLDFNIGGTTFSLTPDAQIFPLLFNADIGGSPGGIYLMVGDLGDEEGFDLINGFAFLERFYTVLDTTNSRVGFATTAFTNSTIN</sequence>
<dbReference type="Proteomes" id="UP000518752">
    <property type="component" value="Unassembled WGS sequence"/>
</dbReference>
<comment type="similarity">
    <text evidence="1 4">Belongs to the peptidase A1 family.</text>
</comment>
<dbReference type="InterPro" id="IPR034164">
    <property type="entry name" value="Pepsin-like_dom"/>
</dbReference>
<feature type="active site" evidence="3">
    <location>
        <position position="276"/>
    </location>
</feature>
<dbReference type="EMBL" id="JAACJN010000091">
    <property type="protein sequence ID" value="KAF5376383.1"/>
    <property type="molecule type" value="Genomic_DNA"/>
</dbReference>
<feature type="domain" description="Peptidase A1" evidence="6">
    <location>
        <begin position="85"/>
        <end position="392"/>
    </location>
</feature>
<keyword evidence="4" id="KW-0378">Hydrolase</keyword>
<evidence type="ECO:0000256" key="1">
    <source>
        <dbReference type="ARBA" id="ARBA00007447"/>
    </source>
</evidence>
<organism evidence="7 8">
    <name type="scientific">Collybiopsis confluens</name>
    <dbReference type="NCBI Taxonomy" id="2823264"/>
    <lineage>
        <taxon>Eukaryota</taxon>
        <taxon>Fungi</taxon>
        <taxon>Dikarya</taxon>
        <taxon>Basidiomycota</taxon>
        <taxon>Agaricomycotina</taxon>
        <taxon>Agaricomycetes</taxon>
        <taxon>Agaricomycetidae</taxon>
        <taxon>Agaricales</taxon>
        <taxon>Marasmiineae</taxon>
        <taxon>Omphalotaceae</taxon>
        <taxon>Collybiopsis</taxon>
    </lineage>
</organism>
<keyword evidence="2 4" id="KW-0064">Aspartyl protease</keyword>
<dbReference type="InterPro" id="IPR001969">
    <property type="entry name" value="Aspartic_peptidase_AS"/>
</dbReference>
<dbReference type="InterPro" id="IPR021109">
    <property type="entry name" value="Peptidase_aspartic_dom_sf"/>
</dbReference>
<dbReference type="InterPro" id="IPR033121">
    <property type="entry name" value="PEPTIDASE_A1"/>
</dbReference>
<dbReference type="Pfam" id="PF00026">
    <property type="entry name" value="Asp"/>
    <property type="match status" value="1"/>
</dbReference>
<protein>
    <recommendedName>
        <fullName evidence="6">Peptidase A1 domain-containing protein</fullName>
    </recommendedName>
</protein>
<dbReference type="OrthoDB" id="660550at2759"/>
<comment type="caution">
    <text evidence="7">The sequence shown here is derived from an EMBL/GenBank/DDBJ whole genome shotgun (WGS) entry which is preliminary data.</text>
</comment>
<feature type="chain" id="PRO_5034818333" description="Peptidase A1 domain-containing protein" evidence="5">
    <location>
        <begin position="20"/>
        <end position="402"/>
    </location>
</feature>
<dbReference type="PRINTS" id="PR00792">
    <property type="entry name" value="PEPSIN"/>
</dbReference>
<evidence type="ECO:0000256" key="5">
    <source>
        <dbReference type="SAM" id="SignalP"/>
    </source>
</evidence>
<gene>
    <name evidence="7" type="ORF">D9757_008679</name>
</gene>
<keyword evidence="4" id="KW-0645">Protease</keyword>
<keyword evidence="5" id="KW-0732">Signal</keyword>
<dbReference type="InterPro" id="IPR001461">
    <property type="entry name" value="Aspartic_peptidase_A1"/>
</dbReference>
<accession>A0A8H5H414</accession>
<dbReference type="CDD" id="cd05471">
    <property type="entry name" value="pepsin_like"/>
    <property type="match status" value="1"/>
</dbReference>
<dbReference type="AlphaFoldDB" id="A0A8H5H414"/>
<keyword evidence="8" id="KW-1185">Reference proteome</keyword>
<dbReference type="PROSITE" id="PS00141">
    <property type="entry name" value="ASP_PROTEASE"/>
    <property type="match status" value="2"/>
</dbReference>
<evidence type="ECO:0000256" key="2">
    <source>
        <dbReference type="ARBA" id="ARBA00022750"/>
    </source>
</evidence>
<evidence type="ECO:0000256" key="4">
    <source>
        <dbReference type="RuleBase" id="RU000454"/>
    </source>
</evidence>
<evidence type="ECO:0000259" key="6">
    <source>
        <dbReference type="PROSITE" id="PS51767"/>
    </source>
</evidence>
<dbReference type="Gene3D" id="2.40.70.10">
    <property type="entry name" value="Acid Proteases"/>
    <property type="match status" value="2"/>
</dbReference>
<feature type="active site" evidence="3">
    <location>
        <position position="103"/>
    </location>
</feature>
<evidence type="ECO:0000256" key="3">
    <source>
        <dbReference type="PIRSR" id="PIRSR601461-1"/>
    </source>
</evidence>
<dbReference type="GO" id="GO:0004190">
    <property type="term" value="F:aspartic-type endopeptidase activity"/>
    <property type="evidence" value="ECO:0007669"/>
    <property type="project" value="UniProtKB-KW"/>
</dbReference>
<name>A0A8H5H414_9AGAR</name>
<feature type="signal peptide" evidence="5">
    <location>
        <begin position="1"/>
        <end position="19"/>
    </location>
</feature>
<reference evidence="7 8" key="1">
    <citation type="journal article" date="2020" name="ISME J.">
        <title>Uncovering the hidden diversity of litter-decomposition mechanisms in mushroom-forming fungi.</title>
        <authorList>
            <person name="Floudas D."/>
            <person name="Bentzer J."/>
            <person name="Ahren D."/>
            <person name="Johansson T."/>
            <person name="Persson P."/>
            <person name="Tunlid A."/>
        </authorList>
    </citation>
    <scope>NUCLEOTIDE SEQUENCE [LARGE SCALE GENOMIC DNA]</scope>
    <source>
        <strain evidence="7 8">CBS 406.79</strain>
    </source>
</reference>
<dbReference type="SUPFAM" id="SSF50630">
    <property type="entry name" value="Acid proteases"/>
    <property type="match status" value="1"/>
</dbReference>
<evidence type="ECO:0000313" key="7">
    <source>
        <dbReference type="EMBL" id="KAF5376383.1"/>
    </source>
</evidence>
<dbReference type="PROSITE" id="PS51767">
    <property type="entry name" value="PEPTIDASE_A1"/>
    <property type="match status" value="1"/>
</dbReference>
<dbReference type="PANTHER" id="PTHR47966:SF51">
    <property type="entry name" value="BETA-SITE APP-CLEAVING ENZYME, ISOFORM A-RELATED"/>
    <property type="match status" value="1"/>
</dbReference>
<dbReference type="GO" id="GO:0006508">
    <property type="term" value="P:proteolysis"/>
    <property type="evidence" value="ECO:0007669"/>
    <property type="project" value="UniProtKB-KW"/>
</dbReference>